<dbReference type="EMBL" id="JAFCIX010000378">
    <property type="protein sequence ID" value="KAH6592551.1"/>
    <property type="molecule type" value="Genomic_DNA"/>
</dbReference>
<accession>A0ABQ8F5E3</accession>
<protein>
    <recommendedName>
        <fullName evidence="2">GAF domain-containing protein</fullName>
    </recommendedName>
</protein>
<proteinExistence type="inferred from homology"/>
<name>A0ABQ8F5E3_9FUNG</name>
<evidence type="ECO:0000256" key="1">
    <source>
        <dbReference type="ARBA" id="ARBA00038454"/>
    </source>
</evidence>
<evidence type="ECO:0000259" key="2">
    <source>
        <dbReference type="Pfam" id="PF13185"/>
    </source>
</evidence>
<dbReference type="PANTHER" id="PTHR21021">
    <property type="entry name" value="GAF/PUTATIVE CYTOSKELETAL PROTEIN"/>
    <property type="match status" value="1"/>
</dbReference>
<dbReference type="InterPro" id="IPR003018">
    <property type="entry name" value="GAF"/>
</dbReference>
<evidence type="ECO:0000313" key="3">
    <source>
        <dbReference type="EMBL" id="KAH6592551.1"/>
    </source>
</evidence>
<dbReference type="InterPro" id="IPR051330">
    <property type="entry name" value="Phosphatase_reg/MetRdx"/>
</dbReference>
<organism evidence="3 4">
    <name type="scientific">Batrachochytrium salamandrivorans</name>
    <dbReference type="NCBI Taxonomy" id="1357716"/>
    <lineage>
        <taxon>Eukaryota</taxon>
        <taxon>Fungi</taxon>
        <taxon>Fungi incertae sedis</taxon>
        <taxon>Chytridiomycota</taxon>
        <taxon>Chytridiomycota incertae sedis</taxon>
        <taxon>Chytridiomycetes</taxon>
        <taxon>Rhizophydiales</taxon>
        <taxon>Rhizophydiales incertae sedis</taxon>
        <taxon>Batrachochytrium</taxon>
    </lineage>
</organism>
<dbReference type="PANTHER" id="PTHR21021:SF15">
    <property type="entry name" value="FREE METHIONINE-R-SULFOXIDE REDUCTASE"/>
    <property type="match status" value="1"/>
</dbReference>
<dbReference type="Proteomes" id="UP001648503">
    <property type="component" value="Unassembled WGS sequence"/>
</dbReference>
<keyword evidence="4" id="KW-1185">Reference proteome</keyword>
<sequence length="177" mass="19125">MTPPIISSYSTSKPQFYSELTAQVTALIDPSLPLTSNLSNMASLLFWAYHDPAIDRPVNWVGFYLHSSLKPGFLLLGPFHGRIACTMIKMGKGVCGTSASERRPMLIANVHEFAGHIACDSLSMSELVIPLVHADGRLLGVLDLDSTVISGFDEADLAGLLAVVDAMVSTILTWTFE</sequence>
<evidence type="ECO:0000313" key="4">
    <source>
        <dbReference type="Proteomes" id="UP001648503"/>
    </source>
</evidence>
<comment type="similarity">
    <text evidence="1">Belongs to the free Met sulfoxide reductase family.</text>
</comment>
<feature type="domain" description="GAF" evidence="2">
    <location>
        <begin position="85"/>
        <end position="165"/>
    </location>
</feature>
<dbReference type="Gene3D" id="3.30.450.40">
    <property type="match status" value="1"/>
</dbReference>
<gene>
    <name evidence="3" type="ORF">BASA50_008001</name>
</gene>
<reference evidence="3 4" key="1">
    <citation type="submission" date="2021-02" db="EMBL/GenBank/DDBJ databases">
        <title>Variation within the Batrachochytrium salamandrivorans European outbreak.</title>
        <authorList>
            <person name="Kelly M."/>
            <person name="Pasmans F."/>
            <person name="Shea T.P."/>
            <person name="Munoz J.F."/>
            <person name="Carranza S."/>
            <person name="Cuomo C.A."/>
            <person name="Martel A."/>
        </authorList>
    </citation>
    <scope>NUCLEOTIDE SEQUENCE [LARGE SCALE GENOMIC DNA]</scope>
    <source>
        <strain evidence="3 4">AMFP18/2</strain>
    </source>
</reference>
<dbReference type="InterPro" id="IPR029016">
    <property type="entry name" value="GAF-like_dom_sf"/>
</dbReference>
<comment type="caution">
    <text evidence="3">The sequence shown here is derived from an EMBL/GenBank/DDBJ whole genome shotgun (WGS) entry which is preliminary data.</text>
</comment>
<dbReference type="SUPFAM" id="SSF55781">
    <property type="entry name" value="GAF domain-like"/>
    <property type="match status" value="1"/>
</dbReference>
<dbReference type="Pfam" id="PF13185">
    <property type="entry name" value="GAF_2"/>
    <property type="match status" value="1"/>
</dbReference>